<accession>V5C3W4</accession>
<reference evidence="2 3" key="1">
    <citation type="journal article" date="2013" name="Genome Announc.">
        <title>Draft Genome Sequence of the Methanotrophic Gammaproteobacterium Methyloglobulus morosus DSM 22980 Strain KoM1.</title>
        <authorList>
            <person name="Poehlein A."/>
            <person name="Deutzmann J.S."/>
            <person name="Daniel R."/>
            <person name="Simeonova D.D."/>
        </authorList>
    </citation>
    <scope>NUCLEOTIDE SEQUENCE [LARGE SCALE GENOMIC DNA]</scope>
    <source>
        <strain evidence="2 3">KoM1</strain>
    </source>
</reference>
<dbReference type="PATRIC" id="fig|1116472.3.peg.2725"/>
<dbReference type="eggNOG" id="COG3762">
    <property type="taxonomic scope" value="Bacteria"/>
</dbReference>
<name>V5C3W4_9GAMM</name>
<sequence>MVKLSRWLKHAFMPPWCWRLSFPAVILTDIENAIKQSESQHSGELRFAIENSLAPGWVWHGMSARFRATQVFSNLRVWDTEENSGVLIYVQLADHEVHILADRGISKHVAQSEWDAIAQIIQNEFKQGKFREGSIKGIEAITVLLATHFPPNSDNINELPNKPVIIKL</sequence>
<comment type="caution">
    <text evidence="2">The sequence shown here is derived from an EMBL/GenBank/DDBJ whole genome shotgun (WGS) entry which is preliminary data.</text>
</comment>
<dbReference type="PANTHER" id="PTHR30373">
    <property type="entry name" value="UPF0603 PROTEIN YGCG"/>
    <property type="match status" value="1"/>
</dbReference>
<proteinExistence type="predicted"/>
<evidence type="ECO:0000313" key="3">
    <source>
        <dbReference type="Proteomes" id="UP000017842"/>
    </source>
</evidence>
<evidence type="ECO:0000259" key="1">
    <source>
        <dbReference type="Pfam" id="PF04536"/>
    </source>
</evidence>
<dbReference type="Gene3D" id="3.10.310.50">
    <property type="match status" value="1"/>
</dbReference>
<evidence type="ECO:0000313" key="2">
    <source>
        <dbReference type="EMBL" id="ESS71503.1"/>
    </source>
</evidence>
<dbReference type="EMBL" id="AYLO01000094">
    <property type="protein sequence ID" value="ESS71503.1"/>
    <property type="molecule type" value="Genomic_DNA"/>
</dbReference>
<dbReference type="AlphaFoldDB" id="V5C3W4"/>
<dbReference type="OrthoDB" id="5683663at2"/>
<keyword evidence="3" id="KW-1185">Reference proteome</keyword>
<dbReference type="Proteomes" id="UP000017842">
    <property type="component" value="Unassembled WGS sequence"/>
</dbReference>
<feature type="domain" description="TPM" evidence="1">
    <location>
        <begin position="28"/>
        <end position="142"/>
    </location>
</feature>
<gene>
    <name evidence="2" type="ORF">MGMO_98c00060</name>
</gene>
<dbReference type="Pfam" id="PF04536">
    <property type="entry name" value="TPM_phosphatase"/>
    <property type="match status" value="1"/>
</dbReference>
<dbReference type="InterPro" id="IPR007621">
    <property type="entry name" value="TPM_dom"/>
</dbReference>
<protein>
    <recommendedName>
        <fullName evidence="1">TPM domain-containing protein</fullName>
    </recommendedName>
</protein>
<dbReference type="PANTHER" id="PTHR30373:SF8">
    <property type="entry name" value="BLL7265 PROTEIN"/>
    <property type="match status" value="1"/>
</dbReference>
<dbReference type="STRING" id="1116472.MGMO_98c00060"/>
<organism evidence="2 3">
    <name type="scientific">Methyloglobulus morosus KoM1</name>
    <dbReference type="NCBI Taxonomy" id="1116472"/>
    <lineage>
        <taxon>Bacteria</taxon>
        <taxon>Pseudomonadati</taxon>
        <taxon>Pseudomonadota</taxon>
        <taxon>Gammaproteobacteria</taxon>
        <taxon>Methylococcales</taxon>
        <taxon>Methylococcaceae</taxon>
        <taxon>Methyloglobulus</taxon>
    </lineage>
</organism>
<dbReference type="RefSeq" id="WP_023495429.1">
    <property type="nucleotide sequence ID" value="NZ_AYLO01000094.1"/>
</dbReference>